<dbReference type="KEGG" id="pdio:PDMSB3_0281.2"/>
<reference evidence="1 2" key="1">
    <citation type="submission" date="2019-08" db="EMBL/GenBank/DDBJ databases">
        <authorList>
            <person name="Herpell B J."/>
        </authorList>
    </citation>
    <scope>NUCLEOTIDE SEQUENCE [LARGE SCALE GENOMIC DNA]</scope>
    <source>
        <strain evidence="2">Msb3</strain>
        <plasmid evidence="1 2">pI</plasmid>
    </source>
</reference>
<sequence>MSDLYFERDLFGEFDRFQRRIDELFWGFLSSIRSVRRGAFAPGMKPEQRGSPPCDNRENPVMPRVILLRTGMV</sequence>
<gene>
    <name evidence="1" type="ORF">PDMSB3_0281</name>
</gene>
<dbReference type="AlphaFoldDB" id="A0A5Q4ZI80"/>
<proteinExistence type="predicted"/>
<keyword evidence="2" id="KW-1185">Reference proteome</keyword>
<geneLocation type="plasmid" evidence="1 2">
    <name>pI</name>
</geneLocation>
<dbReference type="RefSeq" id="WP_197740329.1">
    <property type="nucleotide sequence ID" value="NZ_LR699555.1"/>
</dbReference>
<organism evidence="1 2">
    <name type="scientific">Paraburkholderia dioscoreae</name>
    <dbReference type="NCBI Taxonomy" id="2604047"/>
    <lineage>
        <taxon>Bacteria</taxon>
        <taxon>Pseudomonadati</taxon>
        <taxon>Pseudomonadota</taxon>
        <taxon>Betaproteobacteria</taxon>
        <taxon>Burkholderiales</taxon>
        <taxon>Burkholderiaceae</taxon>
        <taxon>Paraburkholderia</taxon>
    </lineage>
</organism>
<dbReference type="Proteomes" id="UP000325811">
    <property type="component" value="Plasmid pI"/>
</dbReference>
<name>A0A5Q4ZI80_9BURK</name>
<dbReference type="EMBL" id="LR699555">
    <property type="protein sequence ID" value="VVD31117.1"/>
    <property type="molecule type" value="Genomic_DNA"/>
</dbReference>
<evidence type="ECO:0000313" key="2">
    <source>
        <dbReference type="Proteomes" id="UP000325811"/>
    </source>
</evidence>
<accession>A0A5Q4ZI80</accession>
<evidence type="ECO:0000313" key="1">
    <source>
        <dbReference type="EMBL" id="VVD31117.1"/>
    </source>
</evidence>
<protein>
    <recommendedName>
        <fullName evidence="3">Hsp20/alpha crystallin family protein</fullName>
    </recommendedName>
</protein>
<keyword evidence="1" id="KW-0614">Plasmid</keyword>
<evidence type="ECO:0008006" key="3">
    <source>
        <dbReference type="Google" id="ProtNLM"/>
    </source>
</evidence>